<protein>
    <submittedName>
        <fullName evidence="1">Uncharacterized protein</fullName>
    </submittedName>
</protein>
<comment type="caution">
    <text evidence="1">The sequence shown here is derived from an EMBL/GenBank/DDBJ whole genome shotgun (WGS) entry which is preliminary data.</text>
</comment>
<proteinExistence type="predicted"/>
<dbReference type="AlphaFoldDB" id="A0A1G1XL44"/>
<sequence length="74" mass="8519">MATDVLQKTVFVLAKRKRTDDDVMVAEDNELEEDEESADEEEDLDLDVEGLDEVEDEFNKEKEDAVDRLIGNEE</sequence>
<accession>A0A1G1XL44</accession>
<dbReference type="Proteomes" id="UP000178570">
    <property type="component" value="Unassembled WGS sequence"/>
</dbReference>
<gene>
    <name evidence="1" type="ORF">A2570_00930</name>
</gene>
<name>A0A1G1XL44_9BACT</name>
<organism evidence="1 2">
    <name type="scientific">Candidatus Brennerbacteria bacterium RIFOXYD1_FULL_41_16</name>
    <dbReference type="NCBI Taxonomy" id="1797529"/>
    <lineage>
        <taxon>Bacteria</taxon>
        <taxon>Candidatus Brenneribacteriota</taxon>
    </lineage>
</organism>
<reference evidence="1 2" key="1">
    <citation type="journal article" date="2016" name="Nat. Commun.">
        <title>Thousands of microbial genomes shed light on interconnected biogeochemical processes in an aquifer system.</title>
        <authorList>
            <person name="Anantharaman K."/>
            <person name="Brown C.T."/>
            <person name="Hug L.A."/>
            <person name="Sharon I."/>
            <person name="Castelle C.J."/>
            <person name="Probst A.J."/>
            <person name="Thomas B.C."/>
            <person name="Singh A."/>
            <person name="Wilkins M.J."/>
            <person name="Karaoz U."/>
            <person name="Brodie E.L."/>
            <person name="Williams K.H."/>
            <person name="Hubbard S.S."/>
            <person name="Banfield J.F."/>
        </authorList>
    </citation>
    <scope>NUCLEOTIDE SEQUENCE [LARGE SCALE GENOMIC DNA]</scope>
</reference>
<dbReference type="STRING" id="1797529.A2570_00930"/>
<evidence type="ECO:0000313" key="2">
    <source>
        <dbReference type="Proteomes" id="UP000178570"/>
    </source>
</evidence>
<dbReference type="EMBL" id="MHHY01000006">
    <property type="protein sequence ID" value="OGY40681.1"/>
    <property type="molecule type" value="Genomic_DNA"/>
</dbReference>
<evidence type="ECO:0000313" key="1">
    <source>
        <dbReference type="EMBL" id="OGY40681.1"/>
    </source>
</evidence>